<dbReference type="PANTHER" id="PTHR46641:SF2">
    <property type="entry name" value="FMRFAMIDE RECEPTOR"/>
    <property type="match status" value="1"/>
</dbReference>
<evidence type="ECO:0000256" key="3">
    <source>
        <dbReference type="ARBA" id="ARBA00022692"/>
    </source>
</evidence>
<feature type="transmembrane region" description="Helical" evidence="6">
    <location>
        <begin position="224"/>
        <end position="249"/>
    </location>
</feature>
<protein>
    <recommendedName>
        <fullName evidence="7">G-protein coupled receptors family 1 profile domain-containing protein</fullName>
    </recommendedName>
</protein>
<feature type="domain" description="G-protein coupled receptors family 1 profile" evidence="7">
    <location>
        <begin position="64"/>
        <end position="326"/>
    </location>
</feature>
<evidence type="ECO:0000259" key="7">
    <source>
        <dbReference type="PROSITE" id="PS50262"/>
    </source>
</evidence>
<evidence type="ECO:0000256" key="6">
    <source>
        <dbReference type="SAM" id="Phobius"/>
    </source>
</evidence>
<dbReference type="CDD" id="cd14978">
    <property type="entry name" value="7tmA_FMRFamide_R-like"/>
    <property type="match status" value="1"/>
</dbReference>
<dbReference type="InterPro" id="IPR017452">
    <property type="entry name" value="GPCR_Rhodpsn_7TM"/>
</dbReference>
<evidence type="ECO:0000256" key="5">
    <source>
        <dbReference type="ARBA" id="ARBA00023136"/>
    </source>
</evidence>
<evidence type="ECO:0000313" key="9">
    <source>
        <dbReference type="Proteomes" id="UP001367676"/>
    </source>
</evidence>
<keyword evidence="9" id="KW-1185">Reference proteome</keyword>
<organism evidence="8 9">
    <name type="scientific">Parthenolecanium corni</name>
    <dbReference type="NCBI Taxonomy" id="536013"/>
    <lineage>
        <taxon>Eukaryota</taxon>
        <taxon>Metazoa</taxon>
        <taxon>Ecdysozoa</taxon>
        <taxon>Arthropoda</taxon>
        <taxon>Hexapoda</taxon>
        <taxon>Insecta</taxon>
        <taxon>Pterygota</taxon>
        <taxon>Neoptera</taxon>
        <taxon>Paraneoptera</taxon>
        <taxon>Hemiptera</taxon>
        <taxon>Sternorrhyncha</taxon>
        <taxon>Coccoidea</taxon>
        <taxon>Coccidae</taxon>
        <taxon>Parthenolecanium</taxon>
    </lineage>
</organism>
<keyword evidence="3 6" id="KW-0812">Transmembrane</keyword>
<name>A0AAN9Y126_9HEMI</name>
<gene>
    <name evidence="8" type="ORF">V9T40_001110</name>
</gene>
<dbReference type="GO" id="GO:0004930">
    <property type="term" value="F:G protein-coupled receptor activity"/>
    <property type="evidence" value="ECO:0007669"/>
    <property type="project" value="InterPro"/>
</dbReference>
<dbReference type="SUPFAM" id="SSF81321">
    <property type="entry name" value="Family A G protein-coupled receptor-like"/>
    <property type="match status" value="1"/>
</dbReference>
<evidence type="ECO:0000256" key="4">
    <source>
        <dbReference type="ARBA" id="ARBA00022989"/>
    </source>
</evidence>
<comment type="subcellular location">
    <subcellularLocation>
        <location evidence="1">Membrane</location>
    </subcellularLocation>
</comment>
<feature type="transmembrane region" description="Helical" evidence="6">
    <location>
        <begin position="93"/>
        <end position="117"/>
    </location>
</feature>
<accession>A0AAN9Y126</accession>
<dbReference type="AlphaFoldDB" id="A0AAN9Y126"/>
<keyword evidence="5 6" id="KW-0472">Membrane</keyword>
<evidence type="ECO:0000256" key="1">
    <source>
        <dbReference type="ARBA" id="ARBA00004370"/>
    </source>
</evidence>
<evidence type="ECO:0000313" key="8">
    <source>
        <dbReference type="EMBL" id="KAK7580481.1"/>
    </source>
</evidence>
<comment type="similarity">
    <text evidence="2">Belongs to the G-protein coupled receptor 1 family.</text>
</comment>
<keyword evidence="4 6" id="KW-1133">Transmembrane helix</keyword>
<dbReference type="PROSITE" id="PS50262">
    <property type="entry name" value="G_PROTEIN_RECEP_F1_2"/>
    <property type="match status" value="1"/>
</dbReference>
<dbReference type="PRINTS" id="PR00237">
    <property type="entry name" value="GPCRRHODOPSN"/>
</dbReference>
<evidence type="ECO:0000256" key="2">
    <source>
        <dbReference type="ARBA" id="ARBA00010663"/>
    </source>
</evidence>
<dbReference type="EMBL" id="JBBCAQ010000034">
    <property type="protein sequence ID" value="KAK7580481.1"/>
    <property type="molecule type" value="Genomic_DNA"/>
</dbReference>
<feature type="transmembrane region" description="Helical" evidence="6">
    <location>
        <begin position="311"/>
        <end position="329"/>
    </location>
</feature>
<dbReference type="InterPro" id="IPR052954">
    <property type="entry name" value="GPCR-Ligand_Int"/>
</dbReference>
<feature type="transmembrane region" description="Helical" evidence="6">
    <location>
        <begin position="47"/>
        <end position="72"/>
    </location>
</feature>
<proteinExistence type="inferred from homology"/>
<reference evidence="8 9" key="1">
    <citation type="submission" date="2024-03" db="EMBL/GenBank/DDBJ databases">
        <title>Adaptation during the transition from Ophiocordyceps entomopathogen to insect associate is accompanied by gene loss and intensified selection.</title>
        <authorList>
            <person name="Ward C.M."/>
            <person name="Onetto C.A."/>
            <person name="Borneman A.R."/>
        </authorList>
    </citation>
    <scope>NUCLEOTIDE SEQUENCE [LARGE SCALE GENOMIC DNA]</scope>
    <source>
        <strain evidence="8">AWRI1</strain>
        <tissue evidence="8">Single Adult Female</tissue>
    </source>
</reference>
<feature type="transmembrane region" description="Helical" evidence="6">
    <location>
        <begin position="129"/>
        <end position="150"/>
    </location>
</feature>
<dbReference type="Proteomes" id="UP001367676">
    <property type="component" value="Unassembled WGS sequence"/>
</dbReference>
<dbReference type="InterPro" id="IPR000276">
    <property type="entry name" value="GPCR_Rhodpsn"/>
</dbReference>
<comment type="caution">
    <text evidence="8">The sequence shown here is derived from an EMBL/GenBank/DDBJ whole genome shotgun (WGS) entry which is preliminary data.</text>
</comment>
<feature type="transmembrane region" description="Helical" evidence="6">
    <location>
        <begin position="270"/>
        <end position="291"/>
    </location>
</feature>
<dbReference type="Gene3D" id="1.20.1070.10">
    <property type="entry name" value="Rhodopsin 7-helix transmembrane proteins"/>
    <property type="match status" value="1"/>
</dbReference>
<feature type="transmembrane region" description="Helical" evidence="6">
    <location>
        <begin position="171"/>
        <end position="191"/>
    </location>
</feature>
<dbReference type="PANTHER" id="PTHR46641">
    <property type="entry name" value="FMRFAMIDE RECEPTOR-RELATED"/>
    <property type="match status" value="1"/>
</dbReference>
<sequence length="439" mass="49934">MPNYLSNLSIDIGTEPPDYNHTVQLCDDNVGSTSNSSAGTDDVLFNFIAYGVLLNIIGVFGIIGNIISMIILSRPQMRSSINYLLIGLARCDTVLIITSILLFGLPSIYWATGYLFFYNWRIHPIIAPVVYPVAMISQTVSVYLTLVVTLERFVAVCQPLRARSLCTCGRARLYMIIVVIFSILYNITRFWEVAIEQCLHPHNVLVYRVKSSALRNNMVYINVYIHWMYLVFMYGLPFAALAWFNSRIYSQVRRANKERQRLSRLQRKEIGLATMLLCVVVVFVLCNLVALASNFLEAFRFVTIDALVETGNLMVTINSSVNFVIYVIFGEKFKRLFLKLFFPHGLRFCGNTFGGRDSPEQTHDDSFMSINGDHHNSIRPLHRINTSYVKSGKCSIRSHQCGRKAQSARIQRSSPSVPCVYYPARDSRGSWEHTSTTNF</sequence>
<dbReference type="GO" id="GO:0016020">
    <property type="term" value="C:membrane"/>
    <property type="evidence" value="ECO:0007669"/>
    <property type="project" value="UniProtKB-SubCell"/>
</dbReference>
<dbReference type="Pfam" id="PF00001">
    <property type="entry name" value="7tm_1"/>
    <property type="match status" value="1"/>
</dbReference>